<dbReference type="EMBL" id="CABFUZ020000130">
    <property type="protein sequence ID" value="VVM06817.1"/>
    <property type="molecule type" value="Genomic_DNA"/>
</dbReference>
<dbReference type="NCBIfam" id="TIGR02579">
    <property type="entry name" value="cas_csx3"/>
    <property type="match status" value="1"/>
</dbReference>
<dbReference type="SUPFAM" id="SSF52540">
    <property type="entry name" value="P-loop containing nucleoside triphosphate hydrolases"/>
    <property type="match status" value="1"/>
</dbReference>
<dbReference type="Pfam" id="PF09620">
    <property type="entry name" value="Cas_csx3"/>
    <property type="match status" value="1"/>
</dbReference>
<comment type="caution">
    <text evidence="1">The sequence shown here is derived from an EMBL/GenBank/DDBJ whole genome shotgun (WGS) entry which is preliminary data.</text>
</comment>
<organism evidence="1 2">
    <name type="scientific">Methylacidimicrobium cyclopophantes</name>
    <dbReference type="NCBI Taxonomy" id="1041766"/>
    <lineage>
        <taxon>Bacteria</taxon>
        <taxon>Pseudomonadati</taxon>
        <taxon>Verrucomicrobiota</taxon>
        <taxon>Methylacidimicrobium</taxon>
    </lineage>
</organism>
<keyword evidence="2" id="KW-1185">Reference proteome</keyword>
<name>A0A5E6ML84_9BACT</name>
<dbReference type="OrthoDB" id="9810787at2"/>
<dbReference type="InterPro" id="IPR027417">
    <property type="entry name" value="P-loop_NTPase"/>
</dbReference>
<evidence type="ECO:0000313" key="1">
    <source>
        <dbReference type="EMBL" id="VVM06817.1"/>
    </source>
</evidence>
<dbReference type="RefSeq" id="WP_142525293.1">
    <property type="nucleotide sequence ID" value="NZ_CABFUZ020000130.1"/>
</dbReference>
<sequence>MKNLNLRLISPPTSFQILVIQVAGNGILDARELAGVALPEGIDYEKGLILYGKGPIWLYVYLAHLAHACRWLGVYDPRFGGIVVEAHHPESPSVGEMLASAAINPYLTRRQDAPPATILPGEARNRIVAVVGPPHSGKSVFLFWIQQALRSRSPESFHRNLFVLRACPDGEGDWFFEAQEEGKTLRYKNRWDAEFVDRIVEQIKSLSRSKTLLLVDCGGKIDRLNQAILNVCTDVLIVSRDAEAFAEWRGAARSSGLQTLAEVESVREPESKVLSESPLRLRIGGLERSARPSPLPEQLLAQLIPFVETEEQRKEAPSEP</sequence>
<accession>A0A5E6ML84</accession>
<reference evidence="1" key="1">
    <citation type="submission" date="2019-09" db="EMBL/GenBank/DDBJ databases">
        <authorList>
            <person name="Cremers G."/>
        </authorList>
    </citation>
    <scope>NUCLEOTIDE SEQUENCE [LARGE SCALE GENOMIC DNA]</scope>
    <source>
        <strain evidence="1">3B</strain>
    </source>
</reference>
<proteinExistence type="predicted"/>
<dbReference type="InterPro" id="IPR013409">
    <property type="entry name" value="CRISPR-assoc_prot_Crn3/Csx3"/>
</dbReference>
<gene>
    <name evidence="1" type="ORF">MAMC_01276</name>
</gene>
<dbReference type="Proteomes" id="UP000381693">
    <property type="component" value="Unassembled WGS sequence"/>
</dbReference>
<evidence type="ECO:0000313" key="2">
    <source>
        <dbReference type="Proteomes" id="UP000381693"/>
    </source>
</evidence>
<protein>
    <recommendedName>
        <fullName evidence="3">CRISPR-associated protein Csx3</fullName>
    </recommendedName>
</protein>
<dbReference type="AlphaFoldDB" id="A0A5E6ML84"/>
<evidence type="ECO:0008006" key="3">
    <source>
        <dbReference type="Google" id="ProtNLM"/>
    </source>
</evidence>